<dbReference type="PATRIC" id="fig|1392007.3.peg.1435"/>
<keyword evidence="2" id="KW-1185">Reference proteome</keyword>
<name>V7HX43_9LACO</name>
<proteinExistence type="predicted"/>
<evidence type="ECO:0000313" key="2">
    <source>
        <dbReference type="Proteomes" id="UP000018559"/>
    </source>
</evidence>
<dbReference type="EMBL" id="AWWH01000158">
    <property type="protein sequence ID" value="ETA73783.1"/>
    <property type="molecule type" value="Genomic_DNA"/>
</dbReference>
<organism evidence="1 2">
    <name type="scientific">Ligilactobacillus equi DPC 6820</name>
    <dbReference type="NCBI Taxonomy" id="1392007"/>
    <lineage>
        <taxon>Bacteria</taxon>
        <taxon>Bacillati</taxon>
        <taxon>Bacillota</taxon>
        <taxon>Bacilli</taxon>
        <taxon>Lactobacillales</taxon>
        <taxon>Lactobacillaceae</taxon>
        <taxon>Ligilactobacillus</taxon>
    </lineage>
</organism>
<evidence type="ECO:0000313" key="1">
    <source>
        <dbReference type="EMBL" id="ETA73783.1"/>
    </source>
</evidence>
<sequence length="129" mass="14642">MEVKIQITSKDGKIKMISGANEEADEKIVDNEVLSALVLSATNLVKTMNQEEFENLPDYISAMSTIDSVISALYYQIDSLQKEIPSVDRFQHEYAKFLLMATADDLNMSRKDFAEMLIKLGKNYQNSHQ</sequence>
<dbReference type="RefSeq" id="WP_023860033.1">
    <property type="nucleotide sequence ID" value="NZ_AWWH01000158.1"/>
</dbReference>
<reference evidence="1 2" key="1">
    <citation type="journal article" date="2014" name="Genome Announc.">
        <title>The Genome of the Predominant Equine Lactobacillus Species, Lactobacillus equi, Is Reflective of Its Lifestyle Adaptations to an Herbivorous Host.</title>
        <authorList>
            <person name="O'Donnell M.M."/>
            <person name="Harris H.M."/>
            <person name="O'Toole P.W."/>
            <person name="Ross R.P."/>
        </authorList>
    </citation>
    <scope>NUCLEOTIDE SEQUENCE [LARGE SCALE GENOMIC DNA]</scope>
    <source>
        <strain evidence="1 2">DPC 6820</strain>
    </source>
</reference>
<comment type="caution">
    <text evidence="1">The sequence shown here is derived from an EMBL/GenBank/DDBJ whole genome shotgun (WGS) entry which is preliminary data.</text>
</comment>
<dbReference type="AlphaFoldDB" id="V7HX43"/>
<dbReference type="Proteomes" id="UP000018559">
    <property type="component" value="Unassembled WGS sequence"/>
</dbReference>
<protein>
    <submittedName>
        <fullName evidence="1">Two-component system response regulator</fullName>
    </submittedName>
</protein>
<gene>
    <name evidence="1" type="ORF">LEQ_0086c</name>
</gene>
<accession>V7HX43</accession>